<name>A0ABW1KJZ0_9ACTN</name>
<accession>A0ABW1KJZ0</accession>
<evidence type="ECO:0000313" key="3">
    <source>
        <dbReference type="Proteomes" id="UP001596203"/>
    </source>
</evidence>
<evidence type="ECO:0000313" key="2">
    <source>
        <dbReference type="EMBL" id="MFC6021586.1"/>
    </source>
</evidence>
<dbReference type="RefSeq" id="WP_377429968.1">
    <property type="nucleotide sequence ID" value="NZ_JBHSPR010000047.1"/>
</dbReference>
<reference evidence="3" key="1">
    <citation type="journal article" date="2019" name="Int. J. Syst. Evol. Microbiol.">
        <title>The Global Catalogue of Microorganisms (GCM) 10K type strain sequencing project: providing services to taxonomists for standard genome sequencing and annotation.</title>
        <authorList>
            <consortium name="The Broad Institute Genomics Platform"/>
            <consortium name="The Broad Institute Genome Sequencing Center for Infectious Disease"/>
            <person name="Wu L."/>
            <person name="Ma J."/>
        </authorList>
    </citation>
    <scope>NUCLEOTIDE SEQUENCE [LARGE SCALE GENOMIC DNA]</scope>
    <source>
        <strain evidence="3">ZS-35-S2</strain>
    </source>
</reference>
<sequence length="115" mass="12634">MEVPAVGGPVDSRSPTVPLDDGQPPEVIDQNWLWVEYGGEVLDADMAGVYELESFAGGKSPVYSGCRRVTVGSEVSLRRRLIAYGDGRAIHGHRYDGAQPALLRRRLRARDRVDV</sequence>
<evidence type="ECO:0000256" key="1">
    <source>
        <dbReference type="SAM" id="MobiDB-lite"/>
    </source>
</evidence>
<proteinExistence type="predicted"/>
<gene>
    <name evidence="2" type="ORF">ACFP2T_36135</name>
</gene>
<feature type="region of interest" description="Disordered" evidence="1">
    <location>
        <begin position="1"/>
        <end position="24"/>
    </location>
</feature>
<dbReference type="Proteomes" id="UP001596203">
    <property type="component" value="Unassembled WGS sequence"/>
</dbReference>
<dbReference type="EMBL" id="JBHSPR010000047">
    <property type="protein sequence ID" value="MFC6021586.1"/>
    <property type="molecule type" value="Genomic_DNA"/>
</dbReference>
<protein>
    <submittedName>
        <fullName evidence="2">Uncharacterized protein</fullName>
    </submittedName>
</protein>
<keyword evidence="3" id="KW-1185">Reference proteome</keyword>
<organism evidence="2 3">
    <name type="scientific">Plantactinospora solaniradicis</name>
    <dbReference type="NCBI Taxonomy" id="1723736"/>
    <lineage>
        <taxon>Bacteria</taxon>
        <taxon>Bacillati</taxon>
        <taxon>Actinomycetota</taxon>
        <taxon>Actinomycetes</taxon>
        <taxon>Micromonosporales</taxon>
        <taxon>Micromonosporaceae</taxon>
        <taxon>Plantactinospora</taxon>
    </lineage>
</organism>
<comment type="caution">
    <text evidence="2">The sequence shown here is derived from an EMBL/GenBank/DDBJ whole genome shotgun (WGS) entry which is preliminary data.</text>
</comment>